<sequence>MMASWKRTSLEDTFEYCKGYPKKKDDTTLDANARFYMNKIVCKPHGALIEEILKNWYGDYRRLESHHGYIQWLFPIRENGLNRDAQELQLHEIEKICGNKTAHARVLRAYKMMLDFYGMKLGDDESGKIERANNSKDRFQHLNKSSHNHLRITRILKCLGELGYEHLKKPFIEFILHEAIVEGTLSNLLRSCCNYWIDILRKDDDREAVWKYYGFLNEVQTKYISDEMHEGSMKIQDKSMSEQKTEQKKVSAKTKAK</sequence>
<reference evidence="4" key="2">
    <citation type="journal article" date="2021" name="Genome Biol. Evol.">
        <title>Developing a high-quality reference genome for a parasitic bivalve with doubly uniparental inheritance (Bivalvia: Unionida).</title>
        <authorList>
            <person name="Smith C.H."/>
        </authorList>
    </citation>
    <scope>NUCLEOTIDE SEQUENCE</scope>
    <source>
        <strain evidence="4">CHS0354</strain>
        <tissue evidence="4">Mantle</tissue>
    </source>
</reference>
<reference evidence="4" key="3">
    <citation type="submission" date="2023-05" db="EMBL/GenBank/DDBJ databases">
        <authorList>
            <person name="Smith C.H."/>
        </authorList>
    </citation>
    <scope>NUCLEOTIDE SEQUENCE</scope>
    <source>
        <strain evidence="4">CHS0354</strain>
        <tissue evidence="4">Mantle</tissue>
    </source>
</reference>
<gene>
    <name evidence="4" type="ORF">CHS0354_031889</name>
</gene>
<feature type="compositionally biased region" description="Basic and acidic residues" evidence="2">
    <location>
        <begin position="234"/>
        <end position="249"/>
    </location>
</feature>
<comment type="caution">
    <text evidence="4">The sequence shown here is derived from an EMBL/GenBank/DDBJ whole genome shotgun (WGS) entry which is preliminary data.</text>
</comment>
<name>A0AAE0VKR7_9BIVA</name>
<dbReference type="PANTHER" id="PTHR14015:SF2">
    <property type="entry name" value="OPIOID GROWTH FACTOR RECEPTOR (OGFR) CONSERVED DOMAIN-CONTAINING PROTEIN"/>
    <property type="match status" value="1"/>
</dbReference>
<feature type="domain" description="Opioid growth factor receptor (OGFr) conserved" evidence="3">
    <location>
        <begin position="31"/>
        <end position="213"/>
    </location>
</feature>
<evidence type="ECO:0000259" key="3">
    <source>
        <dbReference type="Pfam" id="PF04664"/>
    </source>
</evidence>
<feature type="region of interest" description="Disordered" evidence="2">
    <location>
        <begin position="234"/>
        <end position="257"/>
    </location>
</feature>
<keyword evidence="5" id="KW-1185">Reference proteome</keyword>
<proteinExistence type="inferred from homology"/>
<dbReference type="InterPro" id="IPR039574">
    <property type="entry name" value="OGFr"/>
</dbReference>
<evidence type="ECO:0000256" key="1">
    <source>
        <dbReference type="ARBA" id="ARBA00010365"/>
    </source>
</evidence>
<dbReference type="Proteomes" id="UP001195483">
    <property type="component" value="Unassembled WGS sequence"/>
</dbReference>
<dbReference type="Pfam" id="PF04664">
    <property type="entry name" value="OGFr_N"/>
    <property type="match status" value="1"/>
</dbReference>
<dbReference type="GO" id="GO:0140625">
    <property type="term" value="F:opioid growth factor receptor activity"/>
    <property type="evidence" value="ECO:0007669"/>
    <property type="project" value="InterPro"/>
</dbReference>
<dbReference type="PANTHER" id="PTHR14015">
    <property type="entry name" value="OPIOID GROWTH FACTOR RECEPTOR OGFR ZETA-TYPE OPIOID RECEPTOR"/>
    <property type="match status" value="1"/>
</dbReference>
<dbReference type="GO" id="GO:0016020">
    <property type="term" value="C:membrane"/>
    <property type="evidence" value="ECO:0007669"/>
    <property type="project" value="InterPro"/>
</dbReference>
<evidence type="ECO:0000313" key="4">
    <source>
        <dbReference type="EMBL" id="KAK3581549.1"/>
    </source>
</evidence>
<organism evidence="4 5">
    <name type="scientific">Potamilus streckersoni</name>
    <dbReference type="NCBI Taxonomy" id="2493646"/>
    <lineage>
        <taxon>Eukaryota</taxon>
        <taxon>Metazoa</taxon>
        <taxon>Spiralia</taxon>
        <taxon>Lophotrochozoa</taxon>
        <taxon>Mollusca</taxon>
        <taxon>Bivalvia</taxon>
        <taxon>Autobranchia</taxon>
        <taxon>Heteroconchia</taxon>
        <taxon>Palaeoheterodonta</taxon>
        <taxon>Unionida</taxon>
        <taxon>Unionoidea</taxon>
        <taxon>Unionidae</taxon>
        <taxon>Ambleminae</taxon>
        <taxon>Lampsilini</taxon>
        <taxon>Potamilus</taxon>
    </lineage>
</organism>
<evidence type="ECO:0000313" key="5">
    <source>
        <dbReference type="Proteomes" id="UP001195483"/>
    </source>
</evidence>
<comment type="similarity">
    <text evidence="1">Belongs to the opioid growth factor receptor family.</text>
</comment>
<dbReference type="InterPro" id="IPR006757">
    <property type="entry name" value="OGF_rcpt"/>
</dbReference>
<reference evidence="4" key="1">
    <citation type="journal article" date="2021" name="Genome Biol. Evol.">
        <title>A High-Quality Reference Genome for a Parasitic Bivalve with Doubly Uniparental Inheritance (Bivalvia: Unionida).</title>
        <authorList>
            <person name="Smith C.H."/>
        </authorList>
    </citation>
    <scope>NUCLEOTIDE SEQUENCE</scope>
    <source>
        <strain evidence="4">CHS0354</strain>
    </source>
</reference>
<dbReference type="EMBL" id="JAEAOA010001897">
    <property type="protein sequence ID" value="KAK3581549.1"/>
    <property type="molecule type" value="Genomic_DNA"/>
</dbReference>
<dbReference type="AlphaFoldDB" id="A0AAE0VKR7"/>
<accession>A0AAE0VKR7</accession>
<protein>
    <recommendedName>
        <fullName evidence="3">Opioid growth factor receptor (OGFr) conserved domain-containing protein</fullName>
    </recommendedName>
</protein>
<evidence type="ECO:0000256" key="2">
    <source>
        <dbReference type="SAM" id="MobiDB-lite"/>
    </source>
</evidence>